<accession>A0AAE9VRC4</accession>
<dbReference type="KEGG" id="dce:O6P33_06610"/>
<evidence type="ECO:0000313" key="4">
    <source>
        <dbReference type="Proteomes" id="UP001212189"/>
    </source>
</evidence>
<dbReference type="Proteomes" id="UP001212189">
    <property type="component" value="Chromosome"/>
</dbReference>
<feature type="transmembrane region" description="Helical" evidence="1">
    <location>
        <begin position="168"/>
        <end position="188"/>
    </location>
</feature>
<dbReference type="InterPro" id="IPR039447">
    <property type="entry name" value="UreH-like_TM_dom"/>
</dbReference>
<evidence type="ECO:0000259" key="2">
    <source>
        <dbReference type="Pfam" id="PF13386"/>
    </source>
</evidence>
<feature type="transmembrane region" description="Helical" evidence="1">
    <location>
        <begin position="54"/>
        <end position="74"/>
    </location>
</feature>
<feature type="transmembrane region" description="Helical" evidence="1">
    <location>
        <begin position="200"/>
        <end position="217"/>
    </location>
</feature>
<feature type="domain" description="Urease accessory protein UreH-like transmembrane" evidence="2">
    <location>
        <begin position="11"/>
        <end position="214"/>
    </location>
</feature>
<dbReference type="PANTHER" id="PTHR42208">
    <property type="entry name" value="HEAVY METAL TRANSPORTER-RELATED"/>
    <property type="match status" value="1"/>
</dbReference>
<evidence type="ECO:0000313" key="3">
    <source>
        <dbReference type="EMBL" id="WBE26482.1"/>
    </source>
</evidence>
<proteinExistence type="predicted"/>
<protein>
    <submittedName>
        <fullName evidence="3">Sulfite exporter TauE/SafE family protein</fullName>
    </submittedName>
</protein>
<dbReference type="Pfam" id="PF13386">
    <property type="entry name" value="DsbD_2"/>
    <property type="match status" value="1"/>
</dbReference>
<dbReference type="PANTHER" id="PTHR42208:SF1">
    <property type="entry name" value="HEAVY METAL TRANSPORTER"/>
    <property type="match status" value="1"/>
</dbReference>
<dbReference type="RefSeq" id="WP_269819404.1">
    <property type="nucleotide sequence ID" value="NZ_CP114976.1"/>
</dbReference>
<gene>
    <name evidence="3" type="ORF">O6P33_06610</name>
</gene>
<feature type="transmembrane region" description="Helical" evidence="1">
    <location>
        <begin position="80"/>
        <end position="99"/>
    </location>
</feature>
<name>A0AAE9VRC4_9GAMM</name>
<keyword evidence="1" id="KW-0472">Membrane</keyword>
<keyword evidence="4" id="KW-1185">Reference proteome</keyword>
<keyword evidence="1" id="KW-0812">Transmembrane</keyword>
<organism evidence="3 4">
    <name type="scientific">Denitrificimonas caeni</name>
    <dbReference type="NCBI Taxonomy" id="521720"/>
    <lineage>
        <taxon>Bacteria</taxon>
        <taxon>Pseudomonadati</taxon>
        <taxon>Pseudomonadota</taxon>
        <taxon>Gammaproteobacteria</taxon>
        <taxon>Pseudomonadales</taxon>
        <taxon>Pseudomonadaceae</taxon>
        <taxon>Denitrificimonas</taxon>
    </lineage>
</organism>
<evidence type="ECO:0000256" key="1">
    <source>
        <dbReference type="SAM" id="Phobius"/>
    </source>
</evidence>
<keyword evidence="1" id="KW-1133">Transmembrane helix</keyword>
<dbReference type="AlphaFoldDB" id="A0AAE9VRC4"/>
<dbReference type="EMBL" id="CP114976">
    <property type="protein sequence ID" value="WBE26482.1"/>
    <property type="molecule type" value="Genomic_DNA"/>
</dbReference>
<sequence>MIDLIPLLASAFILGLLGAGHCLGMCGGLMGALTMSIPKQHQDKRLRMIIAYNLGRVSSYAVAGFLFGLLGWAVEQTPAAAALRIIAGLLLISLGLYLAGWWHGLTRIENLGRHLWKYIQPVAGRLLPVTSTPQALLLGALWGWLPCGLVYSTLFWTASQGDAATSALLMFTFGLGTWPVLLASGLAAERVTAFLRKKNVRYAAGLMVILYGLWTLPGPHQHWLMGH</sequence>
<reference evidence="3 4" key="1">
    <citation type="submission" date="2022-12" db="EMBL/GenBank/DDBJ databases">
        <title>Coexistence and Characterization of a Novel Tigecycline Resistance gene tet(X) variant and blaNDM-1 in a Pseudomonas caeni Isolate of Chicken Origin.</title>
        <authorList>
            <person name="Lu X."/>
            <person name="Zhang L."/>
            <person name="Li R."/>
            <person name="Wang Z."/>
        </authorList>
    </citation>
    <scope>NUCLEOTIDE SEQUENCE [LARGE SCALE GENOMIC DNA]</scope>
    <source>
        <strain evidence="3 4">CE14</strain>
    </source>
</reference>
<feature type="transmembrane region" description="Helical" evidence="1">
    <location>
        <begin position="12"/>
        <end position="33"/>
    </location>
</feature>